<dbReference type="InterPro" id="IPR046357">
    <property type="entry name" value="PPIase_dom_sf"/>
</dbReference>
<keyword evidence="4" id="KW-0472">Membrane</keyword>
<evidence type="ECO:0000313" key="7">
    <source>
        <dbReference type="Proteomes" id="UP000585802"/>
    </source>
</evidence>
<protein>
    <recommendedName>
        <fullName evidence="2">Peptidyl-prolyl cis-trans isomerase</fullName>
        <ecNumber evidence="2">5.2.1.8</ecNumber>
    </recommendedName>
</protein>
<evidence type="ECO:0000256" key="3">
    <source>
        <dbReference type="SAM" id="MobiDB-lite"/>
    </source>
</evidence>
<proteinExistence type="inferred from homology"/>
<feature type="transmembrane region" description="Helical" evidence="4">
    <location>
        <begin position="32"/>
        <end position="50"/>
    </location>
</feature>
<gene>
    <name evidence="6" type="ORF">EYQ70_00020</name>
</gene>
<dbReference type="Gene3D" id="3.10.50.40">
    <property type="match status" value="1"/>
</dbReference>
<dbReference type="EMBL" id="DUCX01000001">
    <property type="protein sequence ID" value="HIF36806.1"/>
    <property type="molecule type" value="Genomic_DNA"/>
</dbReference>
<dbReference type="EC" id="5.2.1.8" evidence="2"/>
<dbReference type="GO" id="GO:0003755">
    <property type="term" value="F:peptidyl-prolyl cis-trans isomerase activity"/>
    <property type="evidence" value="ECO:0007669"/>
    <property type="project" value="UniProtKB-UniRule"/>
</dbReference>
<accession>A0A7J4GQ84</accession>
<comment type="similarity">
    <text evidence="2">Belongs to the FKBP-type PPIase family.</text>
</comment>
<feature type="domain" description="PPIase FKBP-type" evidence="5">
    <location>
        <begin position="178"/>
        <end position="301"/>
    </location>
</feature>
<sequence length="301" mass="33122">MVRRVNRKSKTQKAAVPNYSEDRKTSGPDPKLAIIALLLVVLLIGSSLYLTSMVEEAPEVSYGFEAQLLTDEHKTEAGYDTDFVLIIQNTGDIADTFDIGVKSNDGGFTITIEEGYDSIVLGTDKRKPIIINVKTSESAQGMLYAYLEIKSRGDPSQTSDVKINVNTEHTFGNQTSTGDSVNVHYAGILASNSKLFDSSMEYIWDNYMYRNDGVTEQNRHTATLTADNIGCDAEGYPTSDCDGKRVMVPGFDNKMVDMYEGQTLSVRIPAIDAYGEQKDPNDPNSLSGEDLIFTIEMVSIN</sequence>
<dbReference type="InterPro" id="IPR001179">
    <property type="entry name" value="PPIase_FKBP_dom"/>
</dbReference>
<comment type="catalytic activity">
    <reaction evidence="1 2">
        <text>[protein]-peptidylproline (omega=180) = [protein]-peptidylproline (omega=0)</text>
        <dbReference type="Rhea" id="RHEA:16237"/>
        <dbReference type="Rhea" id="RHEA-COMP:10747"/>
        <dbReference type="Rhea" id="RHEA-COMP:10748"/>
        <dbReference type="ChEBI" id="CHEBI:83833"/>
        <dbReference type="ChEBI" id="CHEBI:83834"/>
        <dbReference type="EC" id="5.2.1.8"/>
    </reaction>
</comment>
<evidence type="ECO:0000256" key="4">
    <source>
        <dbReference type="SAM" id="Phobius"/>
    </source>
</evidence>
<dbReference type="Pfam" id="PF00254">
    <property type="entry name" value="FKBP_C"/>
    <property type="match status" value="1"/>
</dbReference>
<evidence type="ECO:0000256" key="2">
    <source>
        <dbReference type="RuleBase" id="RU003915"/>
    </source>
</evidence>
<evidence type="ECO:0000256" key="1">
    <source>
        <dbReference type="PROSITE-ProRule" id="PRU00277"/>
    </source>
</evidence>
<feature type="compositionally biased region" description="Basic residues" evidence="3">
    <location>
        <begin position="1"/>
        <end position="11"/>
    </location>
</feature>
<name>A0A7J4GQ84_9ARCH</name>
<keyword evidence="1 2" id="KW-0697">Rotamase</keyword>
<dbReference type="Proteomes" id="UP000585802">
    <property type="component" value="Unassembled WGS sequence"/>
</dbReference>
<dbReference type="PROSITE" id="PS50059">
    <property type="entry name" value="FKBP_PPIASE"/>
    <property type="match status" value="1"/>
</dbReference>
<keyword evidence="1 2" id="KW-0413">Isomerase</keyword>
<reference evidence="7" key="1">
    <citation type="journal article" date="2019" name="bioRxiv">
        <title>Genome diversification in globally distributed novel marine Proteobacteria is linked to environmental adaptation.</title>
        <authorList>
            <person name="Zhou Z."/>
            <person name="Tran P.Q."/>
            <person name="Kieft K."/>
            <person name="Anantharaman K."/>
        </authorList>
    </citation>
    <scope>NUCLEOTIDE SEQUENCE [LARGE SCALE GENOMIC DNA]</scope>
</reference>
<feature type="region of interest" description="Disordered" evidence="3">
    <location>
        <begin position="1"/>
        <end position="27"/>
    </location>
</feature>
<dbReference type="AlphaFoldDB" id="A0A7J4GQ84"/>
<keyword evidence="4" id="KW-0812">Transmembrane</keyword>
<evidence type="ECO:0000313" key="6">
    <source>
        <dbReference type="EMBL" id="HIF36806.1"/>
    </source>
</evidence>
<comment type="caution">
    <text evidence="6">The sequence shown here is derived from an EMBL/GenBank/DDBJ whole genome shotgun (WGS) entry which is preliminary data.</text>
</comment>
<dbReference type="SUPFAM" id="SSF54534">
    <property type="entry name" value="FKBP-like"/>
    <property type="match status" value="1"/>
</dbReference>
<evidence type="ECO:0000259" key="5">
    <source>
        <dbReference type="PROSITE" id="PS50059"/>
    </source>
</evidence>
<organism evidence="6 7">
    <name type="scientific">Marine Group III euryarchaeote</name>
    <dbReference type="NCBI Taxonomy" id="2173149"/>
    <lineage>
        <taxon>Archaea</taxon>
        <taxon>Methanobacteriati</taxon>
        <taxon>Thermoplasmatota</taxon>
        <taxon>Thermoplasmata</taxon>
        <taxon>Candidatus Thermoprofundales</taxon>
    </lineage>
</organism>
<keyword evidence="4" id="KW-1133">Transmembrane helix</keyword>